<keyword evidence="4" id="KW-0342">GTP-binding</keyword>
<comment type="caution">
    <text evidence="6">The sequence shown here is derived from an EMBL/GenBank/DDBJ whole genome shotgun (WGS) entry which is preliminary data.</text>
</comment>
<keyword evidence="3" id="KW-0648">Protein biosynthesis</keyword>
<dbReference type="NCBIfam" id="TIGR00475">
    <property type="entry name" value="selB"/>
    <property type="match status" value="1"/>
</dbReference>
<dbReference type="SUPFAM" id="SSF52540">
    <property type="entry name" value="P-loop containing nucleoside triphosphate hydrolases"/>
    <property type="match status" value="1"/>
</dbReference>
<keyword evidence="6" id="KW-0251">Elongation factor</keyword>
<dbReference type="GO" id="GO:0001514">
    <property type="term" value="P:selenocysteine incorporation"/>
    <property type="evidence" value="ECO:0007669"/>
    <property type="project" value="InterPro"/>
</dbReference>
<evidence type="ECO:0000256" key="1">
    <source>
        <dbReference type="ARBA" id="ARBA00004496"/>
    </source>
</evidence>
<dbReference type="Proteomes" id="UP000029921">
    <property type="component" value="Unassembled WGS sequence"/>
</dbReference>
<dbReference type="InterPro" id="IPR009000">
    <property type="entry name" value="Transl_B-barrel_sf"/>
</dbReference>
<keyword evidence="2" id="KW-0963">Cytoplasm</keyword>
<dbReference type="CDD" id="cd04171">
    <property type="entry name" value="SelB"/>
    <property type="match status" value="1"/>
</dbReference>
<feature type="domain" description="Tr-type G" evidence="5">
    <location>
        <begin position="14"/>
        <end position="189"/>
    </location>
</feature>
<dbReference type="PANTHER" id="PTHR43721:SF11">
    <property type="entry name" value="SELENOCYSTEINE-SPECIFIC ELONGATION FACTOR"/>
    <property type="match status" value="1"/>
</dbReference>
<evidence type="ECO:0000313" key="6">
    <source>
        <dbReference type="EMBL" id="TLD91769.1"/>
    </source>
</evidence>
<dbReference type="EMBL" id="JRPE02000010">
    <property type="protein sequence ID" value="TLD91769.1"/>
    <property type="molecule type" value="Genomic_DNA"/>
</dbReference>
<dbReference type="Gene3D" id="2.40.30.10">
    <property type="entry name" value="Translation factors"/>
    <property type="match status" value="1"/>
</dbReference>
<dbReference type="Pfam" id="PF00009">
    <property type="entry name" value="GTP_EFTU"/>
    <property type="match status" value="1"/>
</dbReference>
<dbReference type="InterPro" id="IPR004535">
    <property type="entry name" value="Transl_elong_SelB"/>
</dbReference>
<comment type="subcellular location">
    <subcellularLocation>
        <location evidence="1">Cytoplasm</location>
    </subcellularLocation>
</comment>
<evidence type="ECO:0000256" key="3">
    <source>
        <dbReference type="ARBA" id="ARBA00022917"/>
    </source>
</evidence>
<accession>A0A4U8SXR7</accession>
<dbReference type="Pfam" id="PF09107">
    <property type="entry name" value="WHD_3rd_SelB"/>
    <property type="match status" value="1"/>
</dbReference>
<proteinExistence type="predicted"/>
<dbReference type="InterPro" id="IPR036388">
    <property type="entry name" value="WH-like_DNA-bd_sf"/>
</dbReference>
<organism evidence="6 7">
    <name type="scientific">Helicobacter magdeburgensis</name>
    <dbReference type="NCBI Taxonomy" id="471858"/>
    <lineage>
        <taxon>Bacteria</taxon>
        <taxon>Pseudomonadati</taxon>
        <taxon>Campylobacterota</taxon>
        <taxon>Epsilonproteobacteria</taxon>
        <taxon>Campylobacterales</taxon>
        <taxon>Helicobacteraceae</taxon>
        <taxon>Helicobacter</taxon>
    </lineage>
</organism>
<dbReference type="InterPro" id="IPR015191">
    <property type="entry name" value="SelB_WHD4"/>
</dbReference>
<dbReference type="InterPro" id="IPR005225">
    <property type="entry name" value="Small_GTP-bd"/>
</dbReference>
<dbReference type="GO" id="GO:0003746">
    <property type="term" value="F:translation elongation factor activity"/>
    <property type="evidence" value="ECO:0007669"/>
    <property type="project" value="UniProtKB-KW"/>
</dbReference>
<dbReference type="InterPro" id="IPR027417">
    <property type="entry name" value="P-loop_NTPase"/>
</dbReference>
<dbReference type="PANTHER" id="PTHR43721">
    <property type="entry name" value="ELONGATION FACTOR TU-RELATED"/>
    <property type="match status" value="1"/>
</dbReference>
<reference evidence="6 7" key="1">
    <citation type="journal article" date="2014" name="Genome Announc.">
        <title>Draft genome sequences of eight enterohepatic helicobacter species isolated from both laboratory and wild rodents.</title>
        <authorList>
            <person name="Sheh A."/>
            <person name="Shen Z."/>
            <person name="Fox J.G."/>
        </authorList>
    </citation>
    <scope>NUCLEOTIDE SEQUENCE [LARGE SCALE GENOMIC DNA]</scope>
    <source>
        <strain evidence="6 7">MIT 96-1001</strain>
    </source>
</reference>
<evidence type="ECO:0000256" key="4">
    <source>
        <dbReference type="ARBA" id="ARBA00023134"/>
    </source>
</evidence>
<protein>
    <submittedName>
        <fullName evidence="6">Selenocysteine-specific translation elongation factor</fullName>
    </submittedName>
</protein>
<dbReference type="SUPFAM" id="SSF50447">
    <property type="entry name" value="Translation proteins"/>
    <property type="match status" value="1"/>
</dbReference>
<dbReference type="InterPro" id="IPR000795">
    <property type="entry name" value="T_Tr_GTP-bd_dom"/>
</dbReference>
<dbReference type="GO" id="GO:0005525">
    <property type="term" value="F:GTP binding"/>
    <property type="evidence" value="ECO:0007669"/>
    <property type="project" value="UniProtKB-KW"/>
</dbReference>
<dbReference type="NCBIfam" id="TIGR00231">
    <property type="entry name" value="small_GTP"/>
    <property type="match status" value="1"/>
</dbReference>
<keyword evidence="4" id="KW-0547">Nucleotide-binding</keyword>
<evidence type="ECO:0000259" key="5">
    <source>
        <dbReference type="PROSITE" id="PS51722"/>
    </source>
</evidence>
<evidence type="ECO:0000256" key="2">
    <source>
        <dbReference type="ARBA" id="ARBA00022490"/>
    </source>
</evidence>
<sequence length="674" mass="75543">MTKQPIEQNHNDIHNDIIVGLAGHIDHGKTTLIKALNGFDGDSLEQEKQRGITLDLSFSNLEFNSRNVAFIDVPGHSKLVKNMIAGVFGIDVLLLVVAANEGIMPQSKEHIHIANLLGAKSCICVITKIDKLENKQKDLADLESTIKDFFKPLDMSLDSIFALSLCPTPSTQEIENLKQRLESIPKPPKDDYGVFLYYIDRSFAIQGAGCVVTGSVLSGECHIDEKLYIYNKAKEVSLKSIQVHKQKALKAYPSQRVALNLSAISHNELKRGYLISKKGFLRGFDSIDVGIFGEVRHNATYTLHIGSFKLKAKVCVLTTHKDSKIADSKFVDSNATNSTNMDSKVIVSHAFGKAPLTLATLKTDTPIFGIYSQRFILRNDNDTLCGGIILNPIADPIKKHTRLILLESLAKKDFKQSFYLLTQIHKKGFGLVSSTQRFCLSHAQSLEIAKTLNLFLDEKALTLYPLSQVETLKTHILEIFSRNKNALISAQSLNNKLKWASLALCQRALDELLKEGQIKNQNGLYLSQWCQIQNIHTYAEQSILESLASQGYAPLAPYNLYEELEIDRSLGDNALKALTHAQKVVRITHNLFITTTALQKIVSLMREILQTNGYIDVNLLRNHTHLSRKYLIAYLEYLDKFDDIVCKDNKRSLKYAPQNRAYKDSSKDSNQPKG</sequence>
<keyword evidence="7" id="KW-1185">Reference proteome</keyword>
<dbReference type="Gene3D" id="1.10.10.10">
    <property type="entry name" value="Winged helix-like DNA-binding domain superfamily/Winged helix DNA-binding domain"/>
    <property type="match status" value="1"/>
</dbReference>
<name>A0A4U8SXR7_9HELI</name>
<dbReference type="Gene3D" id="3.40.50.300">
    <property type="entry name" value="P-loop containing nucleotide triphosphate hydrolases"/>
    <property type="match status" value="1"/>
</dbReference>
<dbReference type="CDD" id="cd03696">
    <property type="entry name" value="SelB_II"/>
    <property type="match status" value="1"/>
</dbReference>
<dbReference type="AlphaFoldDB" id="A0A4U8SXR7"/>
<dbReference type="PROSITE" id="PS51722">
    <property type="entry name" value="G_TR_2"/>
    <property type="match status" value="1"/>
</dbReference>
<evidence type="ECO:0000313" key="7">
    <source>
        <dbReference type="Proteomes" id="UP000029921"/>
    </source>
</evidence>
<dbReference type="InterPro" id="IPR050055">
    <property type="entry name" value="EF-Tu_GTPase"/>
</dbReference>
<dbReference type="RefSeq" id="WP_034587419.1">
    <property type="nucleotide sequence ID" value="NZ_JRPE02000010.1"/>
</dbReference>
<gene>
    <name evidence="6" type="primary">selB</name>
    <name evidence="6" type="ORF">LS74_007305</name>
</gene>
<dbReference type="GO" id="GO:0003924">
    <property type="term" value="F:GTPase activity"/>
    <property type="evidence" value="ECO:0007669"/>
    <property type="project" value="InterPro"/>
</dbReference>
<dbReference type="GO" id="GO:0005737">
    <property type="term" value="C:cytoplasm"/>
    <property type="evidence" value="ECO:0007669"/>
    <property type="project" value="UniProtKB-SubCell"/>
</dbReference>
<dbReference type="GO" id="GO:0003723">
    <property type="term" value="F:RNA binding"/>
    <property type="evidence" value="ECO:0007669"/>
    <property type="project" value="InterPro"/>
</dbReference>
<dbReference type="InterPro" id="IPR036390">
    <property type="entry name" value="WH_DNA-bd_sf"/>
</dbReference>
<dbReference type="SUPFAM" id="SSF46785">
    <property type="entry name" value="Winged helix' DNA-binding domain"/>
    <property type="match status" value="1"/>
</dbReference>